<keyword evidence="8" id="KW-0238">DNA-binding</keyword>
<evidence type="ECO:0000256" key="5">
    <source>
        <dbReference type="ARBA" id="ARBA00022695"/>
    </source>
</evidence>
<reference evidence="12" key="1">
    <citation type="submission" date="2019-08" db="EMBL/GenBank/DDBJ databases">
        <authorList>
            <person name="Kucharzyk K."/>
            <person name="Murdoch R.W."/>
            <person name="Higgins S."/>
            <person name="Loffler F."/>
        </authorList>
    </citation>
    <scope>NUCLEOTIDE SEQUENCE</scope>
</reference>
<proteinExistence type="inferred from homology"/>
<dbReference type="Gene3D" id="3.10.150.10">
    <property type="entry name" value="DNA Polymerase III, subunit A, domain 2"/>
    <property type="match status" value="2"/>
</dbReference>
<sequence>MKASVTQQHLAHGLSIVSRAVSPRSTLPVLANVLIATDEGRLRLSATNLELGITCWIPANIEEEGSITVPARTIVDLVGTFPPDLVKLALDTRTQTMSVVCNSSAHEIKGIDAQDFPPVPVPDLSESVDLDLTTFKEMIQQVAFAASADEARPVLQGVKMEVAENALTLAATDGFRISVRKEMLANPIKQDFSIIIPARAMNELARIAGENDKAVSMVVPAGRGQVIFHLKDAELVSQLIDGNFPDYRAIIYGADALLTYNSAEFERSANSDADAALQFVDQIARPEGVPCNFVRVTHASVYQAIVQQAQELQCDLICMASHGRKGIGGILLGSETQRVLTHSHVPVLVHRPASTGKH</sequence>
<evidence type="ECO:0000259" key="10">
    <source>
        <dbReference type="Pfam" id="PF00712"/>
    </source>
</evidence>
<gene>
    <name evidence="12" type="ORF">SDC9_130480</name>
</gene>
<name>A0A645D222_9ZZZZ</name>
<dbReference type="Pfam" id="PF00582">
    <property type="entry name" value="Usp"/>
    <property type="match status" value="1"/>
</dbReference>
<feature type="domain" description="DNA polymerase III beta sliding clamp central" evidence="11">
    <location>
        <begin position="131"/>
        <end position="246"/>
    </location>
</feature>
<dbReference type="GO" id="GO:0006271">
    <property type="term" value="P:DNA strand elongation involved in DNA replication"/>
    <property type="evidence" value="ECO:0007669"/>
    <property type="project" value="TreeGrafter"/>
</dbReference>
<dbReference type="EMBL" id="VSSQ01032221">
    <property type="protein sequence ID" value="MPM83416.1"/>
    <property type="molecule type" value="Genomic_DNA"/>
</dbReference>
<evidence type="ECO:0000256" key="8">
    <source>
        <dbReference type="ARBA" id="ARBA00023125"/>
    </source>
</evidence>
<dbReference type="SUPFAM" id="SSF52402">
    <property type="entry name" value="Adenine nucleotide alpha hydrolases-like"/>
    <property type="match status" value="1"/>
</dbReference>
<comment type="similarity">
    <text evidence="2">Belongs to the beta sliding clamp family.</text>
</comment>
<dbReference type="InterPro" id="IPR022634">
    <property type="entry name" value="DNA_polIII_beta_N"/>
</dbReference>
<dbReference type="CDD" id="cd00140">
    <property type="entry name" value="beta_clamp"/>
    <property type="match status" value="1"/>
</dbReference>
<keyword evidence="4" id="KW-0808">Transferase</keyword>
<evidence type="ECO:0000256" key="7">
    <source>
        <dbReference type="ARBA" id="ARBA00022932"/>
    </source>
</evidence>
<keyword evidence="7" id="KW-0239">DNA-directed DNA polymerase</keyword>
<dbReference type="AlphaFoldDB" id="A0A645D222"/>
<organism evidence="12">
    <name type="scientific">bioreactor metagenome</name>
    <dbReference type="NCBI Taxonomy" id="1076179"/>
    <lineage>
        <taxon>unclassified sequences</taxon>
        <taxon>metagenomes</taxon>
        <taxon>ecological metagenomes</taxon>
    </lineage>
</organism>
<dbReference type="CDD" id="cd00293">
    <property type="entry name" value="USP-like"/>
    <property type="match status" value="1"/>
</dbReference>
<feature type="domain" description="DNA polymerase III beta sliding clamp N-terminal" evidence="10">
    <location>
        <begin position="1"/>
        <end position="119"/>
    </location>
</feature>
<evidence type="ECO:0000256" key="1">
    <source>
        <dbReference type="ARBA" id="ARBA00004496"/>
    </source>
</evidence>
<dbReference type="GO" id="GO:0009360">
    <property type="term" value="C:DNA polymerase III complex"/>
    <property type="evidence" value="ECO:0007669"/>
    <property type="project" value="InterPro"/>
</dbReference>
<dbReference type="SUPFAM" id="SSF55979">
    <property type="entry name" value="DNA clamp"/>
    <property type="match status" value="2"/>
</dbReference>
<keyword evidence="5" id="KW-0548">Nucleotidyltransferase</keyword>
<feature type="domain" description="UspA" evidence="9">
    <location>
        <begin position="273"/>
        <end position="349"/>
    </location>
</feature>
<dbReference type="InterPro" id="IPR046938">
    <property type="entry name" value="DNA_clamp_sf"/>
</dbReference>
<evidence type="ECO:0000256" key="2">
    <source>
        <dbReference type="ARBA" id="ARBA00010752"/>
    </source>
</evidence>
<dbReference type="Pfam" id="PF02767">
    <property type="entry name" value="DNA_pol3_beta_2"/>
    <property type="match status" value="1"/>
</dbReference>
<accession>A0A645D222</accession>
<dbReference type="InterPro" id="IPR006016">
    <property type="entry name" value="UspA"/>
</dbReference>
<evidence type="ECO:0000256" key="4">
    <source>
        <dbReference type="ARBA" id="ARBA00022679"/>
    </source>
</evidence>
<comment type="caution">
    <text evidence="12">The sequence shown here is derived from an EMBL/GenBank/DDBJ whole genome shotgun (WGS) entry which is preliminary data.</text>
</comment>
<dbReference type="SMART" id="SM00480">
    <property type="entry name" value="POL3Bc"/>
    <property type="match status" value="1"/>
</dbReference>
<evidence type="ECO:0000259" key="11">
    <source>
        <dbReference type="Pfam" id="PF02767"/>
    </source>
</evidence>
<dbReference type="NCBIfam" id="TIGR00663">
    <property type="entry name" value="dnan"/>
    <property type="match status" value="1"/>
</dbReference>
<keyword evidence="3" id="KW-0963">Cytoplasm</keyword>
<dbReference type="Gene3D" id="3.40.50.620">
    <property type="entry name" value="HUPs"/>
    <property type="match status" value="1"/>
</dbReference>
<dbReference type="Pfam" id="PF00712">
    <property type="entry name" value="DNA_pol3_beta"/>
    <property type="match status" value="1"/>
</dbReference>
<dbReference type="InterPro" id="IPR022637">
    <property type="entry name" value="DNA_polIII_beta_cen"/>
</dbReference>
<evidence type="ECO:0000313" key="12">
    <source>
        <dbReference type="EMBL" id="MPM83416.1"/>
    </source>
</evidence>
<dbReference type="InterPro" id="IPR001001">
    <property type="entry name" value="DNA_polIII_beta"/>
</dbReference>
<comment type="subcellular location">
    <subcellularLocation>
        <location evidence="1">Cytoplasm</location>
    </subcellularLocation>
</comment>
<protein>
    <recommendedName>
        <fullName evidence="13">Beta sliding clamp</fullName>
    </recommendedName>
</protein>
<keyword evidence="6" id="KW-0235">DNA replication</keyword>
<evidence type="ECO:0000259" key="9">
    <source>
        <dbReference type="Pfam" id="PF00582"/>
    </source>
</evidence>
<dbReference type="InterPro" id="IPR014729">
    <property type="entry name" value="Rossmann-like_a/b/a_fold"/>
</dbReference>
<dbReference type="GO" id="GO:0005737">
    <property type="term" value="C:cytoplasm"/>
    <property type="evidence" value="ECO:0007669"/>
    <property type="project" value="UniProtKB-SubCell"/>
</dbReference>
<dbReference type="PANTHER" id="PTHR30478">
    <property type="entry name" value="DNA POLYMERASE III SUBUNIT BETA"/>
    <property type="match status" value="1"/>
</dbReference>
<evidence type="ECO:0000256" key="3">
    <source>
        <dbReference type="ARBA" id="ARBA00022490"/>
    </source>
</evidence>
<dbReference type="GO" id="GO:0003887">
    <property type="term" value="F:DNA-directed DNA polymerase activity"/>
    <property type="evidence" value="ECO:0007669"/>
    <property type="project" value="UniProtKB-KW"/>
</dbReference>
<dbReference type="PANTHER" id="PTHR30478:SF0">
    <property type="entry name" value="BETA SLIDING CLAMP"/>
    <property type="match status" value="1"/>
</dbReference>
<dbReference type="GO" id="GO:0008408">
    <property type="term" value="F:3'-5' exonuclease activity"/>
    <property type="evidence" value="ECO:0007669"/>
    <property type="project" value="InterPro"/>
</dbReference>
<dbReference type="GO" id="GO:0003677">
    <property type="term" value="F:DNA binding"/>
    <property type="evidence" value="ECO:0007669"/>
    <property type="project" value="UniProtKB-KW"/>
</dbReference>
<evidence type="ECO:0008006" key="13">
    <source>
        <dbReference type="Google" id="ProtNLM"/>
    </source>
</evidence>
<evidence type="ECO:0000256" key="6">
    <source>
        <dbReference type="ARBA" id="ARBA00022705"/>
    </source>
</evidence>